<accession>A0A1H9IPQ6</accession>
<evidence type="ECO:0000313" key="1">
    <source>
        <dbReference type="EMBL" id="SEQ76375.1"/>
    </source>
</evidence>
<dbReference type="AlphaFoldDB" id="A0A1H9IPQ6"/>
<dbReference type="EMBL" id="FOFV01000004">
    <property type="protein sequence ID" value="SEQ76375.1"/>
    <property type="molecule type" value="Genomic_DNA"/>
</dbReference>
<evidence type="ECO:0000313" key="2">
    <source>
        <dbReference type="Proteomes" id="UP000199503"/>
    </source>
</evidence>
<dbReference type="Proteomes" id="UP000199503">
    <property type="component" value="Unassembled WGS sequence"/>
</dbReference>
<keyword evidence="2" id="KW-1185">Reference proteome</keyword>
<sequence>MRNKKRAALVGFPTGGSRSGLTSRHYKELTCANGRDDGRRCGVLVIAVPFRLGVCNEYCGGPGPPSIVYFRRVRRS</sequence>
<protein>
    <submittedName>
        <fullName evidence="1">Uncharacterized protein</fullName>
    </submittedName>
</protein>
<name>A0A1H9IPQ6_9PSEU</name>
<proteinExistence type="predicted"/>
<gene>
    <name evidence="1" type="ORF">SAMN04488000_104272</name>
</gene>
<reference evidence="2" key="1">
    <citation type="submission" date="2016-10" db="EMBL/GenBank/DDBJ databases">
        <authorList>
            <person name="Varghese N."/>
            <person name="Submissions S."/>
        </authorList>
    </citation>
    <scope>NUCLEOTIDE SEQUENCE [LARGE SCALE GENOMIC DNA]</scope>
    <source>
        <strain evidence="2">DSM 44437</strain>
    </source>
</reference>
<organism evidence="1 2">
    <name type="scientific">Lentzea albida</name>
    <dbReference type="NCBI Taxonomy" id="65499"/>
    <lineage>
        <taxon>Bacteria</taxon>
        <taxon>Bacillati</taxon>
        <taxon>Actinomycetota</taxon>
        <taxon>Actinomycetes</taxon>
        <taxon>Pseudonocardiales</taxon>
        <taxon>Pseudonocardiaceae</taxon>
        <taxon>Lentzea</taxon>
    </lineage>
</organism>